<keyword evidence="14" id="KW-1208">Phospholipid metabolism</keyword>
<feature type="transmembrane region" description="Helical" evidence="15">
    <location>
        <begin position="41"/>
        <end position="58"/>
    </location>
</feature>
<comment type="caution">
    <text evidence="16">The sequence shown here is derived from an EMBL/GenBank/DDBJ whole genome shotgun (WGS) entry which is preliminary data.</text>
</comment>
<evidence type="ECO:0000256" key="8">
    <source>
        <dbReference type="ARBA" id="ARBA00022777"/>
    </source>
</evidence>
<organism evidence="16 17">
    <name type="scientific">Convivina praedatoris</name>
    <dbReference type="NCBI Taxonomy" id="2880963"/>
    <lineage>
        <taxon>Bacteria</taxon>
        <taxon>Bacillati</taxon>
        <taxon>Bacillota</taxon>
        <taxon>Bacilli</taxon>
        <taxon>Lactobacillales</taxon>
        <taxon>Lactobacillaceae</taxon>
        <taxon>Convivina</taxon>
    </lineage>
</organism>
<dbReference type="InterPro" id="IPR033717">
    <property type="entry name" value="UDPK"/>
</dbReference>
<keyword evidence="5 16" id="KW-0808">Transferase</keyword>
<evidence type="ECO:0000256" key="1">
    <source>
        <dbReference type="ARBA" id="ARBA00004651"/>
    </source>
</evidence>
<dbReference type="EC" id="2.7.1.66" evidence="16"/>
<dbReference type="Gene3D" id="1.10.287.3610">
    <property type="match status" value="1"/>
</dbReference>
<dbReference type="InterPro" id="IPR000829">
    <property type="entry name" value="DAGK"/>
</dbReference>
<gene>
    <name evidence="16" type="primary">dgkA_2</name>
    <name evidence="16" type="ORF">LMG032447_00779</name>
</gene>
<dbReference type="Pfam" id="PF01219">
    <property type="entry name" value="DAGK_prokar"/>
    <property type="match status" value="1"/>
</dbReference>
<sequence length="135" mass="15405">MVSEDKDKQPQVTRNRNFAMALKNALHGILVVVLRERNMRIHIISAFMILLAGLYCGLRRSDWLWVTIGVFLVIYSEFLNTIVESIVDLIVGRRYHVLAGLAKDLAAGLVLAAVGVEMIILLIIFEPYVYRLLWH</sequence>
<dbReference type="GO" id="GO:0036433">
    <property type="term" value="F:di-trans, poly-cis-undecaprenol kinase activity"/>
    <property type="evidence" value="ECO:0007669"/>
    <property type="project" value="UniProtKB-EC"/>
</dbReference>
<evidence type="ECO:0000313" key="17">
    <source>
        <dbReference type="Proteomes" id="UP000838102"/>
    </source>
</evidence>
<evidence type="ECO:0000256" key="15">
    <source>
        <dbReference type="SAM" id="Phobius"/>
    </source>
</evidence>
<protein>
    <submittedName>
        <fullName evidence="16">Undecaprenol kinase</fullName>
        <ecNumber evidence="16">2.7.1.66</ecNumber>
    </submittedName>
</protein>
<evidence type="ECO:0000313" key="16">
    <source>
        <dbReference type="EMBL" id="CAH1854027.1"/>
    </source>
</evidence>
<dbReference type="InterPro" id="IPR036945">
    <property type="entry name" value="DAGK_sf"/>
</dbReference>
<evidence type="ECO:0000256" key="5">
    <source>
        <dbReference type="ARBA" id="ARBA00022679"/>
    </source>
</evidence>
<keyword evidence="17" id="KW-1185">Reference proteome</keyword>
<dbReference type="RefSeq" id="WP_248706192.1">
    <property type="nucleotide sequence ID" value="NZ_CAKOET010000003.1"/>
</dbReference>
<reference evidence="16" key="1">
    <citation type="submission" date="2022-03" db="EMBL/GenBank/DDBJ databases">
        <authorList>
            <person name="Hettiarachchi G."/>
        </authorList>
    </citation>
    <scope>NUCLEOTIDE SEQUENCE</scope>
    <source>
        <strain evidence="16">LMG 32447</strain>
    </source>
</reference>
<proteinExistence type="inferred from homology"/>
<evidence type="ECO:0000256" key="11">
    <source>
        <dbReference type="ARBA" id="ARBA00023098"/>
    </source>
</evidence>
<evidence type="ECO:0000256" key="10">
    <source>
        <dbReference type="ARBA" id="ARBA00022989"/>
    </source>
</evidence>
<dbReference type="PANTHER" id="PTHR34299">
    <property type="entry name" value="DIACYLGLYCEROL KINASE"/>
    <property type="match status" value="1"/>
</dbReference>
<feature type="transmembrane region" description="Helical" evidence="15">
    <location>
        <begin position="104"/>
        <end position="125"/>
    </location>
</feature>
<keyword evidence="10 15" id="KW-1133">Transmembrane helix</keyword>
<keyword evidence="9" id="KW-0067">ATP-binding</keyword>
<dbReference type="EMBL" id="CAKOEU010000003">
    <property type="protein sequence ID" value="CAH1854027.1"/>
    <property type="molecule type" value="Genomic_DNA"/>
</dbReference>
<dbReference type="CDD" id="cd14265">
    <property type="entry name" value="UDPK_IM_like"/>
    <property type="match status" value="1"/>
</dbReference>
<keyword evidence="3" id="KW-1003">Cell membrane</keyword>
<comment type="subcellular location">
    <subcellularLocation>
        <location evidence="1">Cell membrane</location>
        <topology evidence="1">Multi-pass membrane protein</topology>
    </subcellularLocation>
</comment>
<dbReference type="Proteomes" id="UP000838102">
    <property type="component" value="Unassembled WGS sequence"/>
</dbReference>
<keyword evidence="6 15" id="KW-0812">Transmembrane</keyword>
<evidence type="ECO:0000256" key="3">
    <source>
        <dbReference type="ARBA" id="ARBA00022475"/>
    </source>
</evidence>
<evidence type="ECO:0000256" key="2">
    <source>
        <dbReference type="ARBA" id="ARBA00005967"/>
    </source>
</evidence>
<comment type="similarity">
    <text evidence="2">Belongs to the bacterial diacylglycerol kinase family.</text>
</comment>
<keyword evidence="7" id="KW-0547">Nucleotide-binding</keyword>
<keyword evidence="13" id="KW-0594">Phospholipid biosynthesis</keyword>
<evidence type="ECO:0000256" key="13">
    <source>
        <dbReference type="ARBA" id="ARBA00023209"/>
    </source>
</evidence>
<accession>A0ABM9D1M2</accession>
<evidence type="ECO:0000256" key="14">
    <source>
        <dbReference type="ARBA" id="ARBA00023264"/>
    </source>
</evidence>
<keyword evidence="11" id="KW-0443">Lipid metabolism</keyword>
<feature type="transmembrane region" description="Helical" evidence="15">
    <location>
        <begin position="64"/>
        <end position="83"/>
    </location>
</feature>
<keyword evidence="12 15" id="KW-0472">Membrane</keyword>
<evidence type="ECO:0000256" key="4">
    <source>
        <dbReference type="ARBA" id="ARBA00022516"/>
    </source>
</evidence>
<keyword evidence="4" id="KW-0444">Lipid biosynthesis</keyword>
<evidence type="ECO:0000256" key="9">
    <source>
        <dbReference type="ARBA" id="ARBA00022840"/>
    </source>
</evidence>
<evidence type="ECO:0000256" key="7">
    <source>
        <dbReference type="ARBA" id="ARBA00022741"/>
    </source>
</evidence>
<evidence type="ECO:0000256" key="12">
    <source>
        <dbReference type="ARBA" id="ARBA00023136"/>
    </source>
</evidence>
<keyword evidence="8 16" id="KW-0418">Kinase</keyword>
<name>A0ABM9D1M2_9LACO</name>
<evidence type="ECO:0000256" key="6">
    <source>
        <dbReference type="ARBA" id="ARBA00022692"/>
    </source>
</evidence>
<dbReference type="PANTHER" id="PTHR34299:SF1">
    <property type="entry name" value="DIACYLGLYCEROL KINASE"/>
    <property type="match status" value="1"/>
</dbReference>